<name>A0A450W462_9GAMM</name>
<evidence type="ECO:0000256" key="1">
    <source>
        <dbReference type="SAM" id="MobiDB-lite"/>
    </source>
</evidence>
<gene>
    <name evidence="2" type="ORF">BECKLPF1236B_GA0070989_102516</name>
</gene>
<feature type="compositionally biased region" description="Polar residues" evidence="1">
    <location>
        <begin position="1"/>
        <end position="10"/>
    </location>
</feature>
<dbReference type="AlphaFoldDB" id="A0A450W462"/>
<proteinExistence type="predicted"/>
<protein>
    <recommendedName>
        <fullName evidence="3">Homeodomain-like domain-containing protein</fullName>
    </recommendedName>
</protein>
<evidence type="ECO:0008006" key="3">
    <source>
        <dbReference type="Google" id="ProtNLM"/>
    </source>
</evidence>
<accession>A0A450W462</accession>
<organism evidence="2">
    <name type="scientific">Candidatus Kentrum sp. LPFa</name>
    <dbReference type="NCBI Taxonomy" id="2126335"/>
    <lineage>
        <taxon>Bacteria</taxon>
        <taxon>Pseudomonadati</taxon>
        <taxon>Pseudomonadota</taxon>
        <taxon>Gammaproteobacteria</taxon>
        <taxon>Candidatus Kentrum</taxon>
    </lineage>
</organism>
<sequence>MSIRTFQRWTRTGEPKADARPTAVRPEPANKLSKAERQNLLSTCNQDKYANLPPCQIVPRLADQGSYLASESTFYRVLKAHDQLHHRGRAKVPGKVTRPTTHVATEPNQVWSWDITYCPSKIRGLFYYLYLVNRA</sequence>
<evidence type="ECO:0000313" key="2">
    <source>
        <dbReference type="EMBL" id="VFK11811.1"/>
    </source>
</evidence>
<reference evidence="2" key="1">
    <citation type="submission" date="2019-02" db="EMBL/GenBank/DDBJ databases">
        <authorList>
            <person name="Gruber-Vodicka R. H."/>
            <person name="Seah K. B. B."/>
        </authorList>
    </citation>
    <scope>NUCLEOTIDE SEQUENCE</scope>
    <source>
        <strain evidence="2">BECK_S313</strain>
    </source>
</reference>
<dbReference type="EMBL" id="CAADFK010000025">
    <property type="protein sequence ID" value="VFK11811.1"/>
    <property type="molecule type" value="Genomic_DNA"/>
</dbReference>
<feature type="region of interest" description="Disordered" evidence="1">
    <location>
        <begin position="1"/>
        <end position="32"/>
    </location>
</feature>